<dbReference type="SMART" id="SM00256">
    <property type="entry name" value="FBOX"/>
    <property type="match status" value="1"/>
</dbReference>
<dbReference type="NCBIfam" id="TIGR01640">
    <property type="entry name" value="F_box_assoc_1"/>
    <property type="match status" value="1"/>
</dbReference>
<dbReference type="PANTHER" id="PTHR31790:SF81">
    <property type="entry name" value="PROTEIN, PUTATIVE-RELATED"/>
    <property type="match status" value="1"/>
</dbReference>
<dbReference type="Proteomes" id="UP000265566">
    <property type="component" value="Chromosome 7"/>
</dbReference>
<accession>A0A396H3X3</accession>
<dbReference type="InterPro" id="IPR001810">
    <property type="entry name" value="F-box_dom"/>
</dbReference>
<evidence type="ECO:0000313" key="2">
    <source>
        <dbReference type="EMBL" id="RHN45835.1"/>
    </source>
</evidence>
<dbReference type="Gene3D" id="1.20.1280.50">
    <property type="match status" value="1"/>
</dbReference>
<dbReference type="InterPro" id="IPR036047">
    <property type="entry name" value="F-box-like_dom_sf"/>
</dbReference>
<dbReference type="PROSITE" id="PS50181">
    <property type="entry name" value="FBOX"/>
    <property type="match status" value="1"/>
</dbReference>
<sequence>MNSNGDPTSMLLVLLNEILSEILSRLPFKTLMQMKCVCKSLKTLISDPAFAKVRLQKSLCDASLTLIPNWSTMPDQDLNLNCSIVPFPVTGLVEDEEITIDDDPYYLISDKDCCQMVGSCNGLICYSSVAKNRNWLRFWNPATHSLSEKLFLLSHGRHTKFTFGYDISTKTYKVVAYSEYNVKILTLGDNVWRNIRSFPVVPFHVVPPNGNCHPFVNNGVYVSGTINWLAIRNTTEYQWTDILVEQFVIVSLDLATETYQQLLPPEGFVEVPTVEPSGYFVLWKMMEFGVQDSWTQFLKISF</sequence>
<dbReference type="Gramene" id="rna40256">
    <property type="protein sequence ID" value="RHN45835.1"/>
    <property type="gene ID" value="gene40256"/>
</dbReference>
<comment type="caution">
    <text evidence="2">The sequence shown here is derived from an EMBL/GenBank/DDBJ whole genome shotgun (WGS) entry which is preliminary data.</text>
</comment>
<dbReference type="EMBL" id="PSQE01000007">
    <property type="protein sequence ID" value="RHN45835.1"/>
    <property type="molecule type" value="Genomic_DNA"/>
</dbReference>
<dbReference type="InterPro" id="IPR013187">
    <property type="entry name" value="F-box-assoc_dom_typ3"/>
</dbReference>
<feature type="domain" description="F-box" evidence="1">
    <location>
        <begin position="8"/>
        <end position="53"/>
    </location>
</feature>
<dbReference type="Pfam" id="PF00646">
    <property type="entry name" value="F-box"/>
    <property type="match status" value="1"/>
</dbReference>
<gene>
    <name evidence="2" type="ORF">MtrunA17_Chr7g0235791</name>
</gene>
<proteinExistence type="predicted"/>
<reference evidence="3" key="1">
    <citation type="journal article" date="2018" name="Nat. Plants">
        <title>Whole-genome landscape of Medicago truncatula symbiotic genes.</title>
        <authorList>
            <person name="Pecrix Y."/>
            <person name="Staton S.E."/>
            <person name="Sallet E."/>
            <person name="Lelandais-Briere C."/>
            <person name="Moreau S."/>
            <person name="Carrere S."/>
            <person name="Blein T."/>
            <person name="Jardinaud M.F."/>
            <person name="Latrasse D."/>
            <person name="Zouine M."/>
            <person name="Zahm M."/>
            <person name="Kreplak J."/>
            <person name="Mayjonade B."/>
            <person name="Satge C."/>
            <person name="Perez M."/>
            <person name="Cauet S."/>
            <person name="Marande W."/>
            <person name="Chantry-Darmon C."/>
            <person name="Lopez-Roques C."/>
            <person name="Bouchez O."/>
            <person name="Berard A."/>
            <person name="Debelle F."/>
            <person name="Munos S."/>
            <person name="Bendahmane A."/>
            <person name="Berges H."/>
            <person name="Niebel A."/>
            <person name="Buitink J."/>
            <person name="Frugier F."/>
            <person name="Benhamed M."/>
            <person name="Crespi M."/>
            <person name="Gouzy J."/>
            <person name="Gamas P."/>
        </authorList>
    </citation>
    <scope>NUCLEOTIDE SEQUENCE [LARGE SCALE GENOMIC DNA]</scope>
    <source>
        <strain evidence="3">cv. Jemalong A17</strain>
    </source>
</reference>
<dbReference type="PANTHER" id="PTHR31790">
    <property type="entry name" value="OS02G0783600 PROTEIN"/>
    <property type="match status" value="1"/>
</dbReference>
<dbReference type="SUPFAM" id="SSF81383">
    <property type="entry name" value="F-box domain"/>
    <property type="match status" value="1"/>
</dbReference>
<dbReference type="Pfam" id="PF08268">
    <property type="entry name" value="FBA_3"/>
    <property type="match status" value="1"/>
</dbReference>
<evidence type="ECO:0000313" key="3">
    <source>
        <dbReference type="Proteomes" id="UP000265566"/>
    </source>
</evidence>
<evidence type="ECO:0000259" key="1">
    <source>
        <dbReference type="PROSITE" id="PS50181"/>
    </source>
</evidence>
<name>A0A396H3X3_MEDTR</name>
<dbReference type="InterPro" id="IPR017451">
    <property type="entry name" value="F-box-assoc_interact_dom"/>
</dbReference>
<organism evidence="2 3">
    <name type="scientific">Medicago truncatula</name>
    <name type="common">Barrel medic</name>
    <name type="synonym">Medicago tribuloides</name>
    <dbReference type="NCBI Taxonomy" id="3880"/>
    <lineage>
        <taxon>Eukaryota</taxon>
        <taxon>Viridiplantae</taxon>
        <taxon>Streptophyta</taxon>
        <taxon>Embryophyta</taxon>
        <taxon>Tracheophyta</taxon>
        <taxon>Spermatophyta</taxon>
        <taxon>Magnoliopsida</taxon>
        <taxon>eudicotyledons</taxon>
        <taxon>Gunneridae</taxon>
        <taxon>Pentapetalae</taxon>
        <taxon>rosids</taxon>
        <taxon>fabids</taxon>
        <taxon>Fabales</taxon>
        <taxon>Fabaceae</taxon>
        <taxon>Papilionoideae</taxon>
        <taxon>50 kb inversion clade</taxon>
        <taxon>NPAAA clade</taxon>
        <taxon>Hologalegina</taxon>
        <taxon>IRL clade</taxon>
        <taxon>Trifolieae</taxon>
        <taxon>Medicago</taxon>
    </lineage>
</organism>
<dbReference type="InterPro" id="IPR052361">
    <property type="entry name" value="F-box_domain"/>
</dbReference>
<dbReference type="AlphaFoldDB" id="A0A396H3X3"/>
<protein>
    <submittedName>
        <fullName evidence="2">Putative F-box domain-containing protein</fullName>
    </submittedName>
</protein>